<accession>A0A9D1GWZ5</accession>
<organism evidence="1 2">
    <name type="scientific">Candidatus Avipropionibacterium avicola</name>
    <dbReference type="NCBI Taxonomy" id="2840701"/>
    <lineage>
        <taxon>Bacteria</taxon>
        <taxon>Bacillati</taxon>
        <taxon>Actinomycetota</taxon>
        <taxon>Actinomycetes</taxon>
        <taxon>Propionibacteriales</taxon>
        <taxon>Propionibacteriaceae</taxon>
        <taxon>Propionibacteriaceae incertae sedis</taxon>
        <taxon>Candidatus Avipropionibacterium</taxon>
    </lineage>
</organism>
<reference evidence="1" key="2">
    <citation type="journal article" date="2021" name="PeerJ">
        <title>Extensive microbial diversity within the chicken gut microbiome revealed by metagenomics and culture.</title>
        <authorList>
            <person name="Gilroy R."/>
            <person name="Ravi A."/>
            <person name="Getino M."/>
            <person name="Pursley I."/>
            <person name="Horton D.L."/>
            <person name="Alikhan N.F."/>
            <person name="Baker D."/>
            <person name="Gharbi K."/>
            <person name="Hall N."/>
            <person name="Watson M."/>
            <person name="Adriaenssens E.M."/>
            <person name="Foster-Nyarko E."/>
            <person name="Jarju S."/>
            <person name="Secka A."/>
            <person name="Antonio M."/>
            <person name="Oren A."/>
            <person name="Chaudhuri R.R."/>
            <person name="La Ragione R."/>
            <person name="Hildebrand F."/>
            <person name="Pallen M.J."/>
        </authorList>
    </citation>
    <scope>NUCLEOTIDE SEQUENCE</scope>
    <source>
        <strain evidence="1">ChiGjej1B1-24693</strain>
    </source>
</reference>
<dbReference type="AlphaFoldDB" id="A0A9D1GWZ5"/>
<reference evidence="1" key="1">
    <citation type="submission" date="2020-10" db="EMBL/GenBank/DDBJ databases">
        <authorList>
            <person name="Gilroy R."/>
        </authorList>
    </citation>
    <scope>NUCLEOTIDE SEQUENCE</scope>
    <source>
        <strain evidence="1">ChiGjej1B1-24693</strain>
    </source>
</reference>
<proteinExistence type="predicted"/>
<name>A0A9D1GWZ5_9ACTN</name>
<dbReference type="EMBL" id="DVLP01000182">
    <property type="protein sequence ID" value="HIT75114.1"/>
    <property type="molecule type" value="Genomic_DNA"/>
</dbReference>
<gene>
    <name evidence="1" type="ORF">IAA98_05990</name>
</gene>
<dbReference type="Proteomes" id="UP000886842">
    <property type="component" value="Unassembled WGS sequence"/>
</dbReference>
<protein>
    <submittedName>
        <fullName evidence="1">Uncharacterized protein</fullName>
    </submittedName>
</protein>
<evidence type="ECO:0000313" key="1">
    <source>
        <dbReference type="EMBL" id="HIT75114.1"/>
    </source>
</evidence>
<sequence length="218" mass="23501">MSVTARWVLDEDDEITTFWLYGNSLGQANDTLYLSLAALMQLTTDDPQLEVLTTLTDMPEGTEDRIELDWGSVDLVDFGAAGLQQVTAVRADGAPDPLQVKQFAGSTSEVEQALDEAGVACRQPEEGIIVCGKGRDRVDIHTDGELVTGLRADLRVDQDHLRAVLRAVVDGGEVAPVEDELLAVAHTNPAATPWTSVAGYLAIGDGEQVLLTRVTGWW</sequence>
<comment type="caution">
    <text evidence="1">The sequence shown here is derived from an EMBL/GenBank/DDBJ whole genome shotgun (WGS) entry which is preliminary data.</text>
</comment>
<evidence type="ECO:0000313" key="2">
    <source>
        <dbReference type="Proteomes" id="UP000886842"/>
    </source>
</evidence>